<evidence type="ECO:0000313" key="3">
    <source>
        <dbReference type="WBParaSite" id="Gr19_v10_g243.t1"/>
    </source>
</evidence>
<protein>
    <submittedName>
        <fullName evidence="3">Uncharacterized protein</fullName>
    </submittedName>
</protein>
<proteinExistence type="predicted"/>
<dbReference type="WBParaSite" id="Gr19_v10_g243.t1">
    <property type="protein sequence ID" value="Gr19_v10_g243.t1"/>
    <property type="gene ID" value="Gr19_v10_g243"/>
</dbReference>
<keyword evidence="2" id="KW-1185">Reference proteome</keyword>
<organism evidence="2 3">
    <name type="scientific">Globodera rostochiensis</name>
    <name type="common">Golden nematode worm</name>
    <name type="synonym">Heterodera rostochiensis</name>
    <dbReference type="NCBI Taxonomy" id="31243"/>
    <lineage>
        <taxon>Eukaryota</taxon>
        <taxon>Metazoa</taxon>
        <taxon>Ecdysozoa</taxon>
        <taxon>Nematoda</taxon>
        <taxon>Chromadorea</taxon>
        <taxon>Rhabditida</taxon>
        <taxon>Tylenchina</taxon>
        <taxon>Tylenchomorpha</taxon>
        <taxon>Tylenchoidea</taxon>
        <taxon>Heteroderidae</taxon>
        <taxon>Heteroderinae</taxon>
        <taxon>Globodera</taxon>
    </lineage>
</organism>
<reference evidence="3" key="1">
    <citation type="submission" date="2022-11" db="UniProtKB">
        <authorList>
            <consortium name="WormBaseParasite"/>
        </authorList>
    </citation>
    <scope>IDENTIFICATION</scope>
</reference>
<sequence>MGNSRFFFQLCLLLPCFIISTAQSGNQDHTEEESTKIRRLATECRISEPLYRELRLLSSEGNQEEHWRNCSVPGCFFVYPPKDSQNFMPSRMLTRQTKGDILGGALQGCRSDIPFMLQRATFSKDVKLLKLLRYLRACFVFDTERIRNGSLYTKQCQPEASTHKVVETPQLSKRNWVEQNAFFTDNQCFYPFHREKIFYVSFGQHSEGRVICCSDGKLDPTDQFQRNCRTIAEHIYGANRDGGWRKGKDAE</sequence>
<feature type="chain" id="PRO_5036950279" evidence="1">
    <location>
        <begin position="23"/>
        <end position="251"/>
    </location>
</feature>
<keyword evidence="1" id="KW-0732">Signal</keyword>
<accession>A0A914HKW7</accession>
<feature type="signal peptide" evidence="1">
    <location>
        <begin position="1"/>
        <end position="22"/>
    </location>
</feature>
<dbReference type="AlphaFoldDB" id="A0A914HKW7"/>
<name>A0A914HKW7_GLORO</name>
<evidence type="ECO:0000313" key="2">
    <source>
        <dbReference type="Proteomes" id="UP000887572"/>
    </source>
</evidence>
<evidence type="ECO:0000256" key="1">
    <source>
        <dbReference type="SAM" id="SignalP"/>
    </source>
</evidence>
<dbReference type="Proteomes" id="UP000887572">
    <property type="component" value="Unplaced"/>
</dbReference>